<sequence length="222" mass="24318">MALRPVALLLLCVGLSVQHRDFGAAVLRSVRAGASITLPCDLKNEIFTVWYRQSFDSSQQPNEFSSQILLTKPIPGVSLAFNRSISSISIKIEYFSDAFLGFYYCATKVAYIYQGKDGKIISEDRYKYSNVTFNLVYADASPSPSPSPSPAPAGYGQCCLLLVTVCPLTALLTTVLSAACGYSRGKQSGLRLAQMREIYKAQSKGQWGNGEDLHTQVKYAQL</sequence>
<feature type="signal peptide" evidence="1">
    <location>
        <begin position="1"/>
        <end position="18"/>
    </location>
</feature>
<dbReference type="SUPFAM" id="SSF48726">
    <property type="entry name" value="Immunoglobulin"/>
    <property type="match status" value="1"/>
</dbReference>
<keyword evidence="3" id="KW-1185">Reference proteome</keyword>
<accession>A0A8T2MP73</accession>
<name>A0A8T2MP73_9TELE</name>
<feature type="chain" id="PRO_5035743876" description="Immunoglobulin subtype domain-containing protein" evidence="1">
    <location>
        <begin position="19"/>
        <end position="222"/>
    </location>
</feature>
<dbReference type="Proteomes" id="UP000824540">
    <property type="component" value="Unassembled WGS sequence"/>
</dbReference>
<evidence type="ECO:0000313" key="3">
    <source>
        <dbReference type="Proteomes" id="UP000824540"/>
    </source>
</evidence>
<protein>
    <recommendedName>
        <fullName evidence="4">Immunoglobulin subtype domain-containing protein</fullName>
    </recommendedName>
</protein>
<keyword evidence="1" id="KW-0732">Signal</keyword>
<organism evidence="2 3">
    <name type="scientific">Albula glossodonta</name>
    <name type="common">roundjaw bonefish</name>
    <dbReference type="NCBI Taxonomy" id="121402"/>
    <lineage>
        <taxon>Eukaryota</taxon>
        <taxon>Metazoa</taxon>
        <taxon>Chordata</taxon>
        <taxon>Craniata</taxon>
        <taxon>Vertebrata</taxon>
        <taxon>Euteleostomi</taxon>
        <taxon>Actinopterygii</taxon>
        <taxon>Neopterygii</taxon>
        <taxon>Teleostei</taxon>
        <taxon>Albuliformes</taxon>
        <taxon>Albulidae</taxon>
        <taxon>Albula</taxon>
    </lineage>
</organism>
<evidence type="ECO:0008006" key="4">
    <source>
        <dbReference type="Google" id="ProtNLM"/>
    </source>
</evidence>
<dbReference type="InterPro" id="IPR036179">
    <property type="entry name" value="Ig-like_dom_sf"/>
</dbReference>
<reference evidence="2" key="1">
    <citation type="thesis" date="2021" institute="BYU ScholarsArchive" country="Provo, UT, USA">
        <title>Applications of and Algorithms for Genome Assembly and Genomic Analyses with an Emphasis on Marine Teleosts.</title>
        <authorList>
            <person name="Pickett B.D."/>
        </authorList>
    </citation>
    <scope>NUCLEOTIDE SEQUENCE</scope>
    <source>
        <strain evidence="2">HI-2016</strain>
    </source>
</reference>
<comment type="caution">
    <text evidence="2">The sequence shown here is derived from an EMBL/GenBank/DDBJ whole genome shotgun (WGS) entry which is preliminary data.</text>
</comment>
<evidence type="ECO:0000256" key="1">
    <source>
        <dbReference type="SAM" id="SignalP"/>
    </source>
</evidence>
<dbReference type="InterPro" id="IPR013783">
    <property type="entry name" value="Ig-like_fold"/>
</dbReference>
<dbReference type="Gene3D" id="2.60.40.10">
    <property type="entry name" value="Immunoglobulins"/>
    <property type="match status" value="1"/>
</dbReference>
<dbReference type="AlphaFoldDB" id="A0A8T2MP73"/>
<evidence type="ECO:0000313" key="2">
    <source>
        <dbReference type="EMBL" id="KAG9330209.1"/>
    </source>
</evidence>
<gene>
    <name evidence="2" type="ORF">JZ751_026093</name>
</gene>
<dbReference type="EMBL" id="JAFBMS010000696">
    <property type="protein sequence ID" value="KAG9330209.1"/>
    <property type="molecule type" value="Genomic_DNA"/>
</dbReference>
<proteinExistence type="predicted"/>
<dbReference type="OrthoDB" id="10010359at2759"/>